<dbReference type="Pfam" id="PF20231">
    <property type="entry name" value="DUF6589"/>
    <property type="match status" value="1"/>
</dbReference>
<dbReference type="VEuPathDB" id="FungiDB:BD410DRAFT_793184"/>
<dbReference type="EMBL" id="ML170207">
    <property type="protein sequence ID" value="TDL18482.1"/>
    <property type="molecule type" value="Genomic_DNA"/>
</dbReference>
<dbReference type="AlphaFoldDB" id="A0A4Y7PUD7"/>
<dbReference type="OrthoDB" id="2690697at2759"/>
<keyword evidence="3" id="KW-1185">Reference proteome</keyword>
<dbReference type="InterPro" id="IPR046496">
    <property type="entry name" value="DUF6589"/>
</dbReference>
<gene>
    <name evidence="2" type="ORF">BD410DRAFT_793184</name>
</gene>
<evidence type="ECO:0000313" key="3">
    <source>
        <dbReference type="Proteomes" id="UP000294933"/>
    </source>
</evidence>
<organism evidence="2 3">
    <name type="scientific">Rickenella mellea</name>
    <dbReference type="NCBI Taxonomy" id="50990"/>
    <lineage>
        <taxon>Eukaryota</taxon>
        <taxon>Fungi</taxon>
        <taxon>Dikarya</taxon>
        <taxon>Basidiomycota</taxon>
        <taxon>Agaricomycotina</taxon>
        <taxon>Agaricomycetes</taxon>
        <taxon>Hymenochaetales</taxon>
        <taxon>Rickenellaceae</taxon>
        <taxon>Rickenella</taxon>
    </lineage>
</organism>
<proteinExistence type="predicted"/>
<feature type="domain" description="DUF6589" evidence="1">
    <location>
        <begin position="236"/>
        <end position="337"/>
    </location>
</feature>
<reference evidence="2 3" key="1">
    <citation type="submission" date="2018-06" db="EMBL/GenBank/DDBJ databases">
        <title>A transcriptomic atlas of mushroom development highlights an independent origin of complex multicellularity.</title>
        <authorList>
            <consortium name="DOE Joint Genome Institute"/>
            <person name="Krizsan K."/>
            <person name="Almasi E."/>
            <person name="Merenyi Z."/>
            <person name="Sahu N."/>
            <person name="Viragh M."/>
            <person name="Koszo T."/>
            <person name="Mondo S."/>
            <person name="Kiss B."/>
            <person name="Balint B."/>
            <person name="Kues U."/>
            <person name="Barry K."/>
            <person name="Hegedus J.C."/>
            <person name="Henrissat B."/>
            <person name="Johnson J."/>
            <person name="Lipzen A."/>
            <person name="Ohm R."/>
            <person name="Nagy I."/>
            <person name="Pangilinan J."/>
            <person name="Yan J."/>
            <person name="Xiong Y."/>
            <person name="Grigoriev I.V."/>
            <person name="Hibbett D.S."/>
            <person name="Nagy L.G."/>
        </authorList>
    </citation>
    <scope>NUCLEOTIDE SEQUENCE [LARGE SCALE GENOMIC DNA]</scope>
    <source>
        <strain evidence="2 3">SZMC22713</strain>
    </source>
</reference>
<name>A0A4Y7PUD7_9AGAM</name>
<dbReference type="Proteomes" id="UP000294933">
    <property type="component" value="Unassembled WGS sequence"/>
</dbReference>
<sequence>MNTVSMDERGQLKLAEWRPEERRQSAIDLVLREITAEMESAKKSFQMRVQDVTPDFIPNFDLEAVSTLFRSQTPLLRAILFTSSRTARAEAENTLKNQEISCTVLESQIFRLRSANGLLYATAFSQWLHSNGASRQTIDMLSKFGLSISFDSVRSAHEALAERMLSRARDVARGPHVLGYDNIQINMSIHVEQRHLAPPKVQSGTTSIIYGLRNASPEAIRLKPILKRRAECHVITYATDVRPTRLQQEKINNHLVLDIIETFLSNHPSFKLYESHGELKHPTYRPPPSNYKTSEHVLQTTTINESTTDGNIEVVRNIYLDQLQLTPSDLEEVAIPLHQ</sequence>
<evidence type="ECO:0000313" key="2">
    <source>
        <dbReference type="EMBL" id="TDL18482.1"/>
    </source>
</evidence>
<evidence type="ECO:0000259" key="1">
    <source>
        <dbReference type="Pfam" id="PF20231"/>
    </source>
</evidence>
<protein>
    <recommendedName>
        <fullName evidence="1">DUF6589 domain-containing protein</fullName>
    </recommendedName>
</protein>
<accession>A0A4Y7PUD7</accession>